<dbReference type="Gene3D" id="2.100.10.30">
    <property type="entry name" value="Jacalin-like lectin domain"/>
    <property type="match status" value="1"/>
</dbReference>
<organism evidence="2 3">
    <name type="scientific">Jaapia argillacea MUCL 33604</name>
    <dbReference type="NCBI Taxonomy" id="933084"/>
    <lineage>
        <taxon>Eukaryota</taxon>
        <taxon>Fungi</taxon>
        <taxon>Dikarya</taxon>
        <taxon>Basidiomycota</taxon>
        <taxon>Agaricomycotina</taxon>
        <taxon>Agaricomycetes</taxon>
        <taxon>Agaricomycetidae</taxon>
        <taxon>Jaapiales</taxon>
        <taxon>Jaapiaceae</taxon>
        <taxon>Jaapia</taxon>
    </lineage>
</organism>
<proteinExistence type="predicted"/>
<evidence type="ECO:0000259" key="1">
    <source>
        <dbReference type="Pfam" id="PF01419"/>
    </source>
</evidence>
<dbReference type="AlphaFoldDB" id="A0A067PX71"/>
<dbReference type="HOGENOM" id="CLU_1532785_0_0_1"/>
<keyword evidence="3" id="KW-1185">Reference proteome</keyword>
<name>A0A067PX71_9AGAM</name>
<feature type="domain" description="Jacalin-type lectin" evidence="1">
    <location>
        <begin position="77"/>
        <end position="195"/>
    </location>
</feature>
<protein>
    <recommendedName>
        <fullName evidence="1">Jacalin-type lectin domain-containing protein</fullName>
    </recommendedName>
</protein>
<dbReference type="SUPFAM" id="SSF51101">
    <property type="entry name" value="Mannose-binding lectins"/>
    <property type="match status" value="1"/>
</dbReference>
<sequence length="209" mass="22449">MDRPSLPPLPIFDTIPEGMDAEIVLMGDNPIQHISVTSAVGDVAAVSSKNTKVTNFNDAYDVAKFPYSFVLDKRAPIQQIDFIGDESIKGIKVTYRKPDRTTVSVVHGKKPPEGSPCLKLTEDEIITLVAGNAGMTPNGVNAVLQLKFCFLNKATSEIKTSPVFGNPSRDSALFYAAGPVMAFMGKSTPEYLLSLALVMADEPVDEAGL</sequence>
<gene>
    <name evidence="2" type="ORF">JAAARDRAFT_195143</name>
</gene>
<dbReference type="EMBL" id="KL197723">
    <property type="protein sequence ID" value="KDQ55892.1"/>
    <property type="molecule type" value="Genomic_DNA"/>
</dbReference>
<reference evidence="3" key="1">
    <citation type="journal article" date="2014" name="Proc. Natl. Acad. Sci. U.S.A.">
        <title>Extensive sampling of basidiomycete genomes demonstrates inadequacy of the white-rot/brown-rot paradigm for wood decay fungi.</title>
        <authorList>
            <person name="Riley R."/>
            <person name="Salamov A.A."/>
            <person name="Brown D.W."/>
            <person name="Nagy L.G."/>
            <person name="Floudas D."/>
            <person name="Held B.W."/>
            <person name="Levasseur A."/>
            <person name="Lombard V."/>
            <person name="Morin E."/>
            <person name="Otillar R."/>
            <person name="Lindquist E.A."/>
            <person name="Sun H."/>
            <person name="LaButti K.M."/>
            <person name="Schmutz J."/>
            <person name="Jabbour D."/>
            <person name="Luo H."/>
            <person name="Baker S.E."/>
            <person name="Pisabarro A.G."/>
            <person name="Walton J.D."/>
            <person name="Blanchette R.A."/>
            <person name="Henrissat B."/>
            <person name="Martin F."/>
            <person name="Cullen D."/>
            <person name="Hibbett D.S."/>
            <person name="Grigoriev I.V."/>
        </authorList>
    </citation>
    <scope>NUCLEOTIDE SEQUENCE [LARGE SCALE GENOMIC DNA]</scope>
    <source>
        <strain evidence="3">MUCL 33604</strain>
    </source>
</reference>
<dbReference type="Pfam" id="PF01419">
    <property type="entry name" value="Jacalin"/>
    <property type="match status" value="1"/>
</dbReference>
<dbReference type="InterPro" id="IPR036404">
    <property type="entry name" value="Jacalin-like_lectin_dom_sf"/>
</dbReference>
<dbReference type="InterPro" id="IPR001229">
    <property type="entry name" value="Jacalin-like_lectin_dom"/>
</dbReference>
<dbReference type="Proteomes" id="UP000027265">
    <property type="component" value="Unassembled WGS sequence"/>
</dbReference>
<evidence type="ECO:0000313" key="3">
    <source>
        <dbReference type="Proteomes" id="UP000027265"/>
    </source>
</evidence>
<evidence type="ECO:0000313" key="2">
    <source>
        <dbReference type="EMBL" id="KDQ55892.1"/>
    </source>
</evidence>
<dbReference type="InParanoid" id="A0A067PX71"/>
<accession>A0A067PX71</accession>